<accession>A0A4P8YKQ2</accession>
<dbReference type="AlphaFoldDB" id="A0A4P8YKQ2"/>
<dbReference type="SUPFAM" id="SSF54001">
    <property type="entry name" value="Cysteine proteinases"/>
    <property type="match status" value="1"/>
</dbReference>
<dbReference type="EC" id="2.3.1.118" evidence="3"/>
<dbReference type="Gene3D" id="3.30.2140.10">
    <property type="entry name" value="Arylamine N-acetyltransferase"/>
    <property type="match status" value="1"/>
</dbReference>
<dbReference type="KEGG" id="izh:FEM41_17640"/>
<dbReference type="Gene3D" id="2.40.128.150">
    <property type="entry name" value="Cysteine proteinases"/>
    <property type="match status" value="1"/>
</dbReference>
<dbReference type="PRINTS" id="PR01543">
    <property type="entry name" value="ANATRNSFRASE"/>
</dbReference>
<evidence type="ECO:0000313" key="4">
    <source>
        <dbReference type="Proteomes" id="UP000302163"/>
    </source>
</evidence>
<name>A0A4P8YKQ2_9ENTR</name>
<reference evidence="3 4" key="1">
    <citation type="submission" date="2019-05" db="EMBL/GenBank/DDBJ databases">
        <title>Complete genome sequence of Izhakiella calystegiae KSNA2, an endophyte isolated from beach morning glory (Calystegia soldanella).</title>
        <authorList>
            <person name="Jiang L."/>
            <person name="Jeong J.C."/>
            <person name="Kim C.Y."/>
            <person name="Kim D.H."/>
            <person name="Kim S.W."/>
            <person name="Lee j."/>
        </authorList>
    </citation>
    <scope>NUCLEOTIDE SEQUENCE [LARGE SCALE GENOMIC DNA]</scope>
    <source>
        <strain evidence="3 4">KSNA2</strain>
    </source>
</reference>
<keyword evidence="3" id="KW-0808">Transferase</keyword>
<dbReference type="Pfam" id="PF00797">
    <property type="entry name" value="Acetyltransf_2"/>
    <property type="match status" value="1"/>
</dbReference>
<dbReference type="PANTHER" id="PTHR11786">
    <property type="entry name" value="N-HYDROXYARYLAMINE O-ACETYLTRANSFERASE"/>
    <property type="match status" value="1"/>
</dbReference>
<sequence length="277" mass="32209">MKFCLTRYLTRIDYKGRAQADLATLRDIHLHHVCAIPFENLDVLLERPIQLDAESLFAKLVVARRGGYCFEQNGLLKLALNALGFDVEDLAARVLVMAPAEMPPRTHRLMRIRIDDQWWLADVGFGGSTLSAPIRLMADQPQQTPHGRYRLVRQEPGWLLQRWQEENWQPLYLFDLAMQYPSDYQMANHYVASWPESHFRHHLLMSRWLPDGGQLRLYNDRLTRCDSDGNEMQQLFNDSSSLFTALRQAFNLGTDDKTHGISETAFHQIWSDLKILK</sequence>
<dbReference type="PANTHER" id="PTHR11786:SF0">
    <property type="entry name" value="ARYLAMINE N-ACETYLTRANSFERASE 4-RELATED"/>
    <property type="match status" value="1"/>
</dbReference>
<organism evidence="3 4">
    <name type="scientific">Jejubacter calystegiae</name>
    <dbReference type="NCBI Taxonomy" id="2579935"/>
    <lineage>
        <taxon>Bacteria</taxon>
        <taxon>Pseudomonadati</taxon>
        <taxon>Pseudomonadota</taxon>
        <taxon>Gammaproteobacteria</taxon>
        <taxon>Enterobacterales</taxon>
        <taxon>Enterobacteriaceae</taxon>
        <taxon>Jejubacter</taxon>
    </lineage>
</organism>
<dbReference type="GO" id="GO:0046990">
    <property type="term" value="F:N-hydroxyarylamine O-acetyltransferase activity"/>
    <property type="evidence" value="ECO:0007669"/>
    <property type="project" value="UniProtKB-EC"/>
</dbReference>
<dbReference type="Proteomes" id="UP000302163">
    <property type="component" value="Chromosome"/>
</dbReference>
<protein>
    <submittedName>
        <fullName evidence="3">N-hydroxyarylamine O-acetyltransferase</fullName>
        <ecNumber evidence="3">2.3.1.118</ecNumber>
    </submittedName>
</protein>
<dbReference type="RefSeq" id="WP_138097496.1">
    <property type="nucleotide sequence ID" value="NZ_CP040428.1"/>
</dbReference>
<keyword evidence="4" id="KW-1185">Reference proteome</keyword>
<dbReference type="InterPro" id="IPR001447">
    <property type="entry name" value="Arylamine_N-AcTrfase"/>
</dbReference>
<keyword evidence="3" id="KW-0012">Acyltransferase</keyword>
<evidence type="ECO:0000313" key="3">
    <source>
        <dbReference type="EMBL" id="QCT21340.1"/>
    </source>
</evidence>
<gene>
    <name evidence="3" type="ORF">FEM41_17640</name>
</gene>
<dbReference type="GO" id="GO:0004060">
    <property type="term" value="F:arylamine N-acetyltransferase activity"/>
    <property type="evidence" value="ECO:0007669"/>
    <property type="project" value="TreeGrafter"/>
</dbReference>
<dbReference type="InterPro" id="IPR038765">
    <property type="entry name" value="Papain-like_cys_pep_sf"/>
</dbReference>
<evidence type="ECO:0000256" key="2">
    <source>
        <dbReference type="RuleBase" id="RU003452"/>
    </source>
</evidence>
<dbReference type="EMBL" id="CP040428">
    <property type="protein sequence ID" value="QCT21340.1"/>
    <property type="molecule type" value="Genomic_DNA"/>
</dbReference>
<dbReference type="OrthoDB" id="7181050at2"/>
<evidence type="ECO:0000256" key="1">
    <source>
        <dbReference type="ARBA" id="ARBA00006547"/>
    </source>
</evidence>
<comment type="similarity">
    <text evidence="1 2">Belongs to the arylamine N-acetyltransferase family.</text>
</comment>
<proteinExistence type="inferred from homology"/>